<feature type="compositionally biased region" description="Basic residues" evidence="1">
    <location>
        <begin position="519"/>
        <end position="529"/>
    </location>
</feature>
<name>A0AAD4GIA3_BOLED</name>
<feature type="region of interest" description="Disordered" evidence="1">
    <location>
        <begin position="495"/>
        <end position="529"/>
    </location>
</feature>
<organism evidence="2 3">
    <name type="scientific">Boletus edulis BED1</name>
    <dbReference type="NCBI Taxonomy" id="1328754"/>
    <lineage>
        <taxon>Eukaryota</taxon>
        <taxon>Fungi</taxon>
        <taxon>Dikarya</taxon>
        <taxon>Basidiomycota</taxon>
        <taxon>Agaricomycotina</taxon>
        <taxon>Agaricomycetes</taxon>
        <taxon>Agaricomycetidae</taxon>
        <taxon>Boletales</taxon>
        <taxon>Boletineae</taxon>
        <taxon>Boletaceae</taxon>
        <taxon>Boletoideae</taxon>
        <taxon>Boletus</taxon>
    </lineage>
</organism>
<accession>A0AAD4GIA3</accession>
<reference evidence="2" key="2">
    <citation type="journal article" date="2020" name="Nat. Commun.">
        <title>Large-scale genome sequencing of mycorrhizal fungi provides insights into the early evolution of symbiotic traits.</title>
        <authorList>
            <person name="Miyauchi S."/>
            <person name="Kiss E."/>
            <person name="Kuo A."/>
            <person name="Drula E."/>
            <person name="Kohler A."/>
            <person name="Sanchez-Garcia M."/>
            <person name="Morin E."/>
            <person name="Andreopoulos B."/>
            <person name="Barry K.W."/>
            <person name="Bonito G."/>
            <person name="Buee M."/>
            <person name="Carver A."/>
            <person name="Chen C."/>
            <person name="Cichocki N."/>
            <person name="Clum A."/>
            <person name="Culley D."/>
            <person name="Crous P.W."/>
            <person name="Fauchery L."/>
            <person name="Girlanda M."/>
            <person name="Hayes R.D."/>
            <person name="Keri Z."/>
            <person name="LaButti K."/>
            <person name="Lipzen A."/>
            <person name="Lombard V."/>
            <person name="Magnuson J."/>
            <person name="Maillard F."/>
            <person name="Murat C."/>
            <person name="Nolan M."/>
            <person name="Ohm R.A."/>
            <person name="Pangilinan J."/>
            <person name="Pereira M.F."/>
            <person name="Perotto S."/>
            <person name="Peter M."/>
            <person name="Pfister S."/>
            <person name="Riley R."/>
            <person name="Sitrit Y."/>
            <person name="Stielow J.B."/>
            <person name="Szollosi G."/>
            <person name="Zifcakova L."/>
            <person name="Stursova M."/>
            <person name="Spatafora J.W."/>
            <person name="Tedersoo L."/>
            <person name="Vaario L.M."/>
            <person name="Yamada A."/>
            <person name="Yan M."/>
            <person name="Wang P."/>
            <person name="Xu J."/>
            <person name="Bruns T."/>
            <person name="Baldrian P."/>
            <person name="Vilgalys R."/>
            <person name="Dunand C."/>
            <person name="Henrissat B."/>
            <person name="Grigoriev I.V."/>
            <person name="Hibbett D."/>
            <person name="Nagy L.G."/>
            <person name="Martin F.M."/>
        </authorList>
    </citation>
    <scope>NUCLEOTIDE SEQUENCE</scope>
    <source>
        <strain evidence="2">BED1</strain>
    </source>
</reference>
<reference evidence="2" key="1">
    <citation type="submission" date="2019-10" db="EMBL/GenBank/DDBJ databases">
        <authorList>
            <consortium name="DOE Joint Genome Institute"/>
            <person name="Kuo A."/>
            <person name="Miyauchi S."/>
            <person name="Kiss E."/>
            <person name="Drula E."/>
            <person name="Kohler A."/>
            <person name="Sanchez-Garcia M."/>
            <person name="Andreopoulos B."/>
            <person name="Barry K.W."/>
            <person name="Bonito G."/>
            <person name="Buee M."/>
            <person name="Carver A."/>
            <person name="Chen C."/>
            <person name="Cichocki N."/>
            <person name="Clum A."/>
            <person name="Culley D."/>
            <person name="Crous P.W."/>
            <person name="Fauchery L."/>
            <person name="Girlanda M."/>
            <person name="Hayes R."/>
            <person name="Keri Z."/>
            <person name="LaButti K."/>
            <person name="Lipzen A."/>
            <person name="Lombard V."/>
            <person name="Magnuson J."/>
            <person name="Maillard F."/>
            <person name="Morin E."/>
            <person name="Murat C."/>
            <person name="Nolan M."/>
            <person name="Ohm R."/>
            <person name="Pangilinan J."/>
            <person name="Pereira M."/>
            <person name="Perotto S."/>
            <person name="Peter M."/>
            <person name="Riley R."/>
            <person name="Sitrit Y."/>
            <person name="Stielow B."/>
            <person name="Szollosi G."/>
            <person name="Zifcakova L."/>
            <person name="Stursova M."/>
            <person name="Spatafora J.W."/>
            <person name="Tedersoo L."/>
            <person name="Vaario L.-M."/>
            <person name="Yamada A."/>
            <person name="Yan M."/>
            <person name="Wang P."/>
            <person name="Xu J."/>
            <person name="Bruns T."/>
            <person name="Baldrian P."/>
            <person name="Vilgalys R."/>
            <person name="Henrissat B."/>
            <person name="Grigoriev I.V."/>
            <person name="Hibbett D."/>
            <person name="Nagy L.G."/>
            <person name="Martin F.M."/>
        </authorList>
    </citation>
    <scope>NUCLEOTIDE SEQUENCE</scope>
    <source>
        <strain evidence="2">BED1</strain>
    </source>
</reference>
<gene>
    <name evidence="2" type="ORF">L210DRAFT_3643551</name>
</gene>
<keyword evidence="3" id="KW-1185">Reference proteome</keyword>
<feature type="compositionally biased region" description="Polar residues" evidence="1">
    <location>
        <begin position="394"/>
        <end position="425"/>
    </location>
</feature>
<feature type="compositionally biased region" description="Acidic residues" evidence="1">
    <location>
        <begin position="309"/>
        <end position="320"/>
    </location>
</feature>
<feature type="region of interest" description="Disordered" evidence="1">
    <location>
        <begin position="308"/>
        <end position="328"/>
    </location>
</feature>
<dbReference type="InterPro" id="IPR046521">
    <property type="entry name" value="DUF6698"/>
</dbReference>
<sequence>MVLLSKQAEAAENGELSESEDEAIRAHRNQALKQVSAKTLARYKQIYAVLIRLVPGIKLLISDSDDSSRSAKRRKVLKKINHAMNEARSNDITGLREKIIGYATPNPRVAPLSPPIPPGSSRDCHGSRSQMGLNHPVLAGYLCPVEYVKAFDRNPEGTRKKLEDGKIKMSSTNFPALLWEDCGRKFNEINMLEGFFRGFYMERVIRHIFTGPSTGYGDDARGSKPSNSDLHHMDQVGGAQLAYAAVHARFGISSKTRWSEKDGALNYRKYYYALMDIIEECEDIAWKEELLKHYNVVLFKDEKGRQNDFDADDEEEENMDGEPSNNCGFFSRMRAQVAARVSSNADQDASNPGFGSTSDSNMPTKQTTHASDGSPVLASGNPPAPRPHTPPATSGQATSSSLGPSSHTPPATSGQATSSSLGPSSHTPPAPSPRAYPAALPDHSSNSTIQTSPRQPRASLAPIQNNVVPQPRAPTPMSDLSDVEALEECRKRATIKKGKRKAVVGSDEEGAPAESSKPTRSKRARKVKK</sequence>
<feature type="region of interest" description="Disordered" evidence="1">
    <location>
        <begin position="1"/>
        <end position="22"/>
    </location>
</feature>
<proteinExistence type="predicted"/>
<evidence type="ECO:0000256" key="1">
    <source>
        <dbReference type="SAM" id="MobiDB-lite"/>
    </source>
</evidence>
<dbReference type="EMBL" id="WHUW01000007">
    <property type="protein sequence ID" value="KAF8443988.1"/>
    <property type="molecule type" value="Genomic_DNA"/>
</dbReference>
<evidence type="ECO:0000313" key="2">
    <source>
        <dbReference type="EMBL" id="KAF8443988.1"/>
    </source>
</evidence>
<feature type="compositionally biased region" description="Polar residues" evidence="1">
    <location>
        <begin position="341"/>
        <end position="371"/>
    </location>
</feature>
<dbReference type="Pfam" id="PF20414">
    <property type="entry name" value="DUF6698"/>
    <property type="match status" value="1"/>
</dbReference>
<evidence type="ECO:0000313" key="3">
    <source>
        <dbReference type="Proteomes" id="UP001194468"/>
    </source>
</evidence>
<protein>
    <submittedName>
        <fullName evidence="2">Uncharacterized protein</fullName>
    </submittedName>
</protein>
<comment type="caution">
    <text evidence="2">The sequence shown here is derived from an EMBL/GenBank/DDBJ whole genome shotgun (WGS) entry which is preliminary data.</text>
</comment>
<feature type="compositionally biased region" description="Polar residues" evidence="1">
    <location>
        <begin position="443"/>
        <end position="454"/>
    </location>
</feature>
<dbReference type="AlphaFoldDB" id="A0AAD4GIA3"/>
<dbReference type="Proteomes" id="UP001194468">
    <property type="component" value="Unassembled WGS sequence"/>
</dbReference>
<feature type="region of interest" description="Disordered" evidence="1">
    <location>
        <begin position="340"/>
        <end position="482"/>
    </location>
</feature>